<dbReference type="EMBL" id="CAQM01000351">
    <property type="protein sequence ID" value="CCQ61604.1"/>
    <property type="molecule type" value="Genomic_DNA"/>
</dbReference>
<dbReference type="Proteomes" id="UP000018198">
    <property type="component" value="Unassembled WGS sequence"/>
</dbReference>
<comment type="caution">
    <text evidence="2">The sequence shown here is derived from an EMBL/GenBank/DDBJ whole genome shotgun (WGS) entry which is preliminary data.</text>
</comment>
<feature type="compositionally biased region" description="Polar residues" evidence="1">
    <location>
        <begin position="90"/>
        <end position="102"/>
    </location>
</feature>
<dbReference type="RefSeq" id="WP_021835422.1">
    <property type="nucleotide sequence ID" value="NZ_CAQM01000351.1"/>
</dbReference>
<reference evidence="2 3" key="1">
    <citation type="submission" date="2013-01" db="EMBL/GenBank/DDBJ databases">
        <authorList>
            <person name="Bench S."/>
        </authorList>
    </citation>
    <scope>NUCLEOTIDE SEQUENCE [LARGE SCALE GENOMIC DNA]</scope>
    <source>
        <strain evidence="2 3">WH 0401</strain>
    </source>
</reference>
<name>T2J966_CROWT</name>
<proteinExistence type="predicted"/>
<gene>
    <name evidence="2" type="ORF">CWATWH0401_4961</name>
</gene>
<feature type="region of interest" description="Disordered" evidence="1">
    <location>
        <begin position="82"/>
        <end position="106"/>
    </location>
</feature>
<evidence type="ECO:0000313" key="3">
    <source>
        <dbReference type="Proteomes" id="UP000018198"/>
    </source>
</evidence>
<accession>T2J966</accession>
<organism evidence="2 3">
    <name type="scientific">Crocosphaera watsonii WH 0401</name>
    <dbReference type="NCBI Taxonomy" id="555881"/>
    <lineage>
        <taxon>Bacteria</taxon>
        <taxon>Bacillati</taxon>
        <taxon>Cyanobacteriota</taxon>
        <taxon>Cyanophyceae</taxon>
        <taxon>Oscillatoriophycideae</taxon>
        <taxon>Chroococcales</taxon>
        <taxon>Aphanothecaceae</taxon>
        <taxon>Crocosphaera</taxon>
    </lineage>
</organism>
<dbReference type="AlphaFoldDB" id="T2J966"/>
<evidence type="ECO:0000313" key="2">
    <source>
        <dbReference type="EMBL" id="CCQ61604.1"/>
    </source>
</evidence>
<reference evidence="2 3" key="2">
    <citation type="submission" date="2013-09" db="EMBL/GenBank/DDBJ databases">
        <title>Whole genome comparison of six Crocosphaera watsonii strains with differing phenotypes.</title>
        <authorList>
            <person name="Bench S.R."/>
            <person name="Heller P."/>
            <person name="Frank I."/>
            <person name="Arciniega M."/>
            <person name="Shilova I.N."/>
            <person name="Zehr J.P."/>
        </authorList>
    </citation>
    <scope>NUCLEOTIDE SEQUENCE [LARGE SCALE GENOMIC DNA]</scope>
    <source>
        <strain evidence="2 3">WH 0401</strain>
    </source>
</reference>
<protein>
    <submittedName>
        <fullName evidence="2">Uncharacterized protein</fullName>
    </submittedName>
</protein>
<sequence length="202" mass="23736">MTQPSKPLKPSQKRTLDALKIAIQRVDIEQLPEDLREKIKSIERESSEYNYQVIDEIIASIENISHFNAAYQKARDELTKDYNSKEKTKTASSYPSNHSPSRAKTEQEINPKALFILQELENYPLTLEDLKYRLNLKSEEVHQIVKQLWNERKVNKVSGSIWYSLFPITKPRRFDITEDDSHTSFTLTTLGEIELRRFSNYR</sequence>
<evidence type="ECO:0000256" key="1">
    <source>
        <dbReference type="SAM" id="MobiDB-lite"/>
    </source>
</evidence>